<evidence type="ECO:0000313" key="3">
    <source>
        <dbReference type="Proteomes" id="UP000254651"/>
    </source>
</evidence>
<dbReference type="EMBL" id="UGQS01000002">
    <property type="protein sequence ID" value="STZ76798.1"/>
    <property type="molecule type" value="Genomic_DNA"/>
</dbReference>
<dbReference type="GO" id="GO:0016757">
    <property type="term" value="F:glycosyltransferase activity"/>
    <property type="evidence" value="ECO:0007669"/>
    <property type="project" value="UniProtKB-KW"/>
</dbReference>
<sequence>MKKKHFKSMVKSIVRAIWKTIFKPLVKCLPETPLKNRLLRAGHKIENRAWWPKPPKEKPINNLNAFLLNELKELGGIEPGLQPSRDFVNQLSQHSYTPWPNLENNSYGEAYGLILRHLGNLDFDTVFLAPWLKRGGANLGLLHHINSHHEKGFKILLITTEKAESSWLNRLPDSATHLNFADFSSNLNHHKSAELLARLLLQIPVQTIHNINSALGWEVFKKYGCQLKSMGKHLFASVFCEDEYEPNIFFGYASYLPETFRFMENVFCDTQWYPKEQSKLTGLTDFAKPVYFPFLGKLLPYAASVQQKAPILWASRIAKQKRPELLYKIAKAMPEYEFHVYGESDRACKAELKALQELENVKYFGKYDSFADIVKAQSYAAFLYTSQYDGLPNVLIEAISNGLPVVSYDVGGIGELIHTDTLLWDDETFENNLVKIKYVLGNKGLLQNSWQYSRDILATRHSWESFINTLESINHYFPVAPMDEYKKIYSDFRVLSNH</sequence>
<dbReference type="InterPro" id="IPR001296">
    <property type="entry name" value="Glyco_trans_1"/>
</dbReference>
<keyword evidence="3" id="KW-1185">Reference proteome</keyword>
<reference evidence="2 3" key="1">
    <citation type="submission" date="2018-06" db="EMBL/GenBank/DDBJ databases">
        <authorList>
            <consortium name="Pathogen Informatics"/>
            <person name="Doyle S."/>
        </authorList>
    </citation>
    <scope>NUCLEOTIDE SEQUENCE [LARGE SCALE GENOMIC DNA]</scope>
    <source>
        <strain evidence="2 3">NCTC10295</strain>
    </source>
</reference>
<gene>
    <name evidence="2" type="ORF">NCTC10295_01582</name>
</gene>
<accession>A0A378UHE5</accession>
<evidence type="ECO:0000313" key="2">
    <source>
        <dbReference type="EMBL" id="STZ76798.1"/>
    </source>
</evidence>
<name>A0A378UHE5_BERDE</name>
<dbReference type="CDD" id="cd03801">
    <property type="entry name" value="GT4_PimA-like"/>
    <property type="match status" value="1"/>
</dbReference>
<dbReference type="PANTHER" id="PTHR12526:SF637">
    <property type="entry name" value="GLYCOSYLTRANSFERASE EPSF-RELATED"/>
    <property type="match status" value="1"/>
</dbReference>
<evidence type="ECO:0000259" key="1">
    <source>
        <dbReference type="Pfam" id="PF00534"/>
    </source>
</evidence>
<keyword evidence="2" id="KW-0808">Transferase</keyword>
<dbReference type="PANTHER" id="PTHR12526">
    <property type="entry name" value="GLYCOSYLTRANSFERASE"/>
    <property type="match status" value="1"/>
</dbReference>
<dbReference type="SUPFAM" id="SSF53756">
    <property type="entry name" value="UDP-Glycosyltransferase/glycogen phosphorylase"/>
    <property type="match status" value="1"/>
</dbReference>
<dbReference type="Gene3D" id="3.40.50.2000">
    <property type="entry name" value="Glycogen Phosphorylase B"/>
    <property type="match status" value="1"/>
</dbReference>
<dbReference type="RefSeq" id="WP_066078162.1">
    <property type="nucleotide sequence ID" value="NZ_CP181246.1"/>
</dbReference>
<proteinExistence type="predicted"/>
<protein>
    <submittedName>
        <fullName evidence="2">UDP-D-galactose:(Glucosyl)lipopolysaccharide-1,6-D-galactosyltransferase</fullName>
    </submittedName>
</protein>
<feature type="domain" description="Glycosyl transferase family 1" evidence="1">
    <location>
        <begin position="308"/>
        <end position="423"/>
    </location>
</feature>
<organism evidence="2 3">
    <name type="scientific">Bergeriella denitrificans</name>
    <name type="common">Neisseria denitrificans</name>
    <dbReference type="NCBI Taxonomy" id="494"/>
    <lineage>
        <taxon>Bacteria</taxon>
        <taxon>Pseudomonadati</taxon>
        <taxon>Pseudomonadota</taxon>
        <taxon>Betaproteobacteria</taxon>
        <taxon>Neisseriales</taxon>
        <taxon>Neisseriaceae</taxon>
        <taxon>Bergeriella</taxon>
    </lineage>
</organism>
<dbReference type="Pfam" id="PF00534">
    <property type="entry name" value="Glycos_transf_1"/>
    <property type="match status" value="1"/>
</dbReference>
<dbReference type="Proteomes" id="UP000254651">
    <property type="component" value="Unassembled WGS sequence"/>
</dbReference>
<keyword evidence="2" id="KW-0328">Glycosyltransferase</keyword>
<dbReference type="AlphaFoldDB" id="A0A378UHE5"/>